<protein>
    <submittedName>
        <fullName evidence="1">Uncharacterized protein</fullName>
    </submittedName>
</protein>
<comment type="caution">
    <text evidence="1">The sequence shown here is derived from an EMBL/GenBank/DDBJ whole genome shotgun (WGS) entry which is preliminary data.</text>
</comment>
<sequence>MSTRRNIKYRYLKTKMALSQTVQAILDINRKRRFFRQDDGKQEELNEELKVLNAVAENQARSLKSFELQLKNEVA</sequence>
<proteinExistence type="predicted"/>
<dbReference type="RefSeq" id="WP_187468785.1">
    <property type="nucleotide sequence ID" value="NZ_JACSIT010000154.1"/>
</dbReference>
<dbReference type="EMBL" id="JACSIT010000154">
    <property type="protein sequence ID" value="MBC6996779.1"/>
    <property type="molecule type" value="Genomic_DNA"/>
</dbReference>
<evidence type="ECO:0000313" key="2">
    <source>
        <dbReference type="Proteomes" id="UP000650081"/>
    </source>
</evidence>
<name>A0A923PNM7_9BACT</name>
<dbReference type="AlphaFoldDB" id="A0A923PNM7"/>
<keyword evidence="2" id="KW-1185">Reference proteome</keyword>
<accession>A0A923PNM7</accession>
<gene>
    <name evidence="1" type="ORF">H9S92_21580</name>
</gene>
<evidence type="ECO:0000313" key="1">
    <source>
        <dbReference type="EMBL" id="MBC6996779.1"/>
    </source>
</evidence>
<dbReference type="Proteomes" id="UP000650081">
    <property type="component" value="Unassembled WGS sequence"/>
</dbReference>
<organism evidence="1 2">
    <name type="scientific">Neolewinella lacunae</name>
    <dbReference type="NCBI Taxonomy" id="1517758"/>
    <lineage>
        <taxon>Bacteria</taxon>
        <taxon>Pseudomonadati</taxon>
        <taxon>Bacteroidota</taxon>
        <taxon>Saprospiria</taxon>
        <taxon>Saprospirales</taxon>
        <taxon>Lewinellaceae</taxon>
        <taxon>Neolewinella</taxon>
    </lineage>
</organism>
<reference evidence="1" key="1">
    <citation type="submission" date="2020-08" db="EMBL/GenBank/DDBJ databases">
        <title>Lewinella bacteria from marine environments.</title>
        <authorList>
            <person name="Zhong Y."/>
        </authorList>
    </citation>
    <scope>NUCLEOTIDE SEQUENCE</scope>
    <source>
        <strain evidence="1">KCTC 42187</strain>
    </source>
</reference>